<dbReference type="SUPFAM" id="SSF82784">
    <property type="entry name" value="OsmC-like"/>
    <property type="match status" value="1"/>
</dbReference>
<accession>A0A2K9ZCS7</accession>
<keyword evidence="1" id="KW-0614">Plasmid</keyword>
<protein>
    <submittedName>
        <fullName evidence="1">Redox protein, regulator of disulfide bond formation (Modular protein)</fullName>
    </submittedName>
</protein>
<proteinExistence type="predicted"/>
<gene>
    <name evidence="1" type="ORF">CUJ84_pRLN1000610</name>
</gene>
<dbReference type="InterPro" id="IPR052924">
    <property type="entry name" value="OsmC/Ohr_hydroprdx_reductase"/>
</dbReference>
<dbReference type="Pfam" id="PF02566">
    <property type="entry name" value="OsmC"/>
    <property type="match status" value="1"/>
</dbReference>
<sequence>MFHSPVDFNNEIFERHADAWDDHTASYRAVLAALVASPGSVSGEETAVRFGHPGIGLDNREYYQAMTTLNEYLRQKREALLDRRVRVRNGELGAVTLKASASAEGRSGVRRIRIRDFQVISDSPHDFAGYNLGPSSPELLLGALSSCLTHTFLIHASDQGVPLESLHAEVSATIDARAGAEGYEDIPVYPQDINYLVTLVSPASTADIARLQATVEKLCPILNLLKRGNEVRGQLDHQQPGHQITSAD</sequence>
<dbReference type="PANTHER" id="PTHR35368">
    <property type="entry name" value="HYDROPEROXIDE REDUCTASE"/>
    <property type="match status" value="1"/>
</dbReference>
<organism evidence="1 2">
    <name type="scientific">Rhizobium leguminosarum</name>
    <dbReference type="NCBI Taxonomy" id="384"/>
    <lineage>
        <taxon>Bacteria</taxon>
        <taxon>Pseudomonadati</taxon>
        <taxon>Pseudomonadota</taxon>
        <taxon>Alphaproteobacteria</taxon>
        <taxon>Hyphomicrobiales</taxon>
        <taxon>Rhizobiaceae</taxon>
        <taxon>Rhizobium/Agrobacterium group</taxon>
        <taxon>Rhizobium</taxon>
    </lineage>
</organism>
<dbReference type="AlphaFoldDB" id="A0A2K9ZCS7"/>
<dbReference type="Gene3D" id="3.30.300.20">
    <property type="match status" value="1"/>
</dbReference>
<dbReference type="InterPro" id="IPR036102">
    <property type="entry name" value="OsmC/Ohrsf"/>
</dbReference>
<dbReference type="InterPro" id="IPR015946">
    <property type="entry name" value="KH_dom-like_a/b"/>
</dbReference>
<evidence type="ECO:0000313" key="1">
    <source>
        <dbReference type="EMBL" id="AUW46067.1"/>
    </source>
</evidence>
<evidence type="ECO:0000313" key="2">
    <source>
        <dbReference type="Proteomes" id="UP000238523"/>
    </source>
</evidence>
<dbReference type="EMBL" id="CP025013">
    <property type="protein sequence ID" value="AUW46067.1"/>
    <property type="molecule type" value="Genomic_DNA"/>
</dbReference>
<dbReference type="InterPro" id="IPR003718">
    <property type="entry name" value="OsmC/Ohr_fam"/>
</dbReference>
<reference evidence="1 2" key="1">
    <citation type="submission" date="2017-11" db="EMBL/GenBank/DDBJ databases">
        <title>Complete genome of Rhizobium leguminosarum Norway, an ineffective micro-symbiont.</title>
        <authorList>
            <person name="Hoffrichter A."/>
            <person name="Liang J."/>
            <person name="Brachmann A."/>
            <person name="Marin M."/>
        </authorList>
    </citation>
    <scope>NUCLEOTIDE SEQUENCE [LARGE SCALE GENOMIC DNA]</scope>
    <source>
        <strain evidence="1 2">Norway</strain>
        <plasmid evidence="2">Plasmid prln1</plasmid>
    </source>
</reference>
<dbReference type="Proteomes" id="UP000238523">
    <property type="component" value="Plasmid pRLN1"/>
</dbReference>
<geneLocation type="plasmid" evidence="2">
    <name>prln1</name>
</geneLocation>
<dbReference type="PANTHER" id="PTHR35368:SF1">
    <property type="entry name" value="HYDROPEROXIDE REDUCTASE"/>
    <property type="match status" value="1"/>
</dbReference>
<name>A0A2K9ZCS7_RHILE</name>